<dbReference type="AlphaFoldDB" id="Q5GU27"/>
<feature type="region of interest" description="Disordered" evidence="1">
    <location>
        <begin position="136"/>
        <end position="157"/>
    </location>
</feature>
<proteinExistence type="predicted"/>
<dbReference type="Proteomes" id="UP000006735">
    <property type="component" value="Chromosome"/>
</dbReference>
<protein>
    <recommendedName>
        <fullName evidence="2">DUF4424 domain-containing protein</fullName>
    </recommendedName>
</protein>
<evidence type="ECO:0000313" key="3">
    <source>
        <dbReference type="EMBL" id="AAW77796.1"/>
    </source>
</evidence>
<dbReference type="EMBL" id="AE013598">
    <property type="protein sequence ID" value="AAW77796.1"/>
    <property type="molecule type" value="Genomic_DNA"/>
</dbReference>
<reference evidence="3 4" key="1">
    <citation type="journal article" date="2005" name="Nucleic Acids Res.">
        <title>The genome sequence of Xanthomonas oryzae pathovar oryzae KACC10331, the bacterial blight pathogen of rice.</title>
        <authorList>
            <person name="Lee B.M."/>
            <person name="Park Y.J."/>
            <person name="Park D.S."/>
            <person name="Kang H.W."/>
            <person name="Kim J.G."/>
            <person name="Song E.S."/>
            <person name="Park I.C."/>
            <person name="Yoon U.H."/>
            <person name="Hahn J.H."/>
            <person name="Koo B.S."/>
            <person name="Lee G.B."/>
            <person name="Kim H."/>
            <person name="Park H.S."/>
            <person name="Yoon K.O."/>
            <person name="Kim J.H."/>
            <person name="Jung C.H."/>
            <person name="Koh N.H."/>
            <person name="Seo J.S."/>
            <person name="Go S.J."/>
        </authorList>
    </citation>
    <scope>NUCLEOTIDE SEQUENCE [LARGE SCALE GENOMIC DNA]</scope>
    <source>
        <strain evidence="4">KACC10331 / KXO85</strain>
    </source>
</reference>
<feature type="domain" description="DUF4424" evidence="2">
    <location>
        <begin position="1"/>
        <end position="134"/>
    </location>
</feature>
<feature type="region of interest" description="Disordered" evidence="1">
    <location>
        <begin position="258"/>
        <end position="288"/>
    </location>
</feature>
<accession>Q5GU27</accession>
<dbReference type="HOGENOM" id="CLU_868635_0_0_6"/>
<dbReference type="Gene3D" id="2.60.40.3680">
    <property type="match status" value="1"/>
</dbReference>
<evidence type="ECO:0000313" key="4">
    <source>
        <dbReference type="Proteomes" id="UP000006735"/>
    </source>
</evidence>
<sequence length="320" mass="35294">MDREALLLSEERVQVDYVFTNHSERDLSVPVAFPMPPMHFGMANHNALTDFKPWADGKPVATTRKLVVLLDDGSDISTAFAATGWTQDDVAAFTESSTPPKGRKPLPVRWVDGDGQPRLTLNAYFVWRQKCPARIRREQRSGGRGRRAQNRSGRVVHGVSSTGRARLAVSAVVLLAALRADARFEHPVRARTGINPTSSKRTRARRGVTCNVHHDRTRQRASVVLCKCSAADNAHRAQVRSCVGATLRCMQVRRLPASDNGRGGGITGRSAPGRDQASPINPNARRPIPARVSRLPAGAARCRRHRWRACRPSTRPGCDW</sequence>
<name>Q5GU27_XANOR</name>
<dbReference type="KEGG" id="xoo:XOO4542"/>
<dbReference type="Pfam" id="PF14415">
    <property type="entry name" value="DUF4424"/>
    <property type="match status" value="1"/>
</dbReference>
<organism evidence="3 4">
    <name type="scientific">Xanthomonas oryzae pv. oryzae (strain KACC10331 / KXO85)</name>
    <dbReference type="NCBI Taxonomy" id="291331"/>
    <lineage>
        <taxon>Bacteria</taxon>
        <taxon>Pseudomonadati</taxon>
        <taxon>Pseudomonadota</taxon>
        <taxon>Gammaproteobacteria</taxon>
        <taxon>Lysobacterales</taxon>
        <taxon>Lysobacteraceae</taxon>
        <taxon>Xanthomonas</taxon>
    </lineage>
</organism>
<keyword evidence="4" id="KW-1185">Reference proteome</keyword>
<dbReference type="InterPro" id="IPR025538">
    <property type="entry name" value="DUF4424"/>
</dbReference>
<gene>
    <name evidence="3" type="ordered locus">XOO4542</name>
</gene>
<evidence type="ECO:0000256" key="1">
    <source>
        <dbReference type="SAM" id="MobiDB-lite"/>
    </source>
</evidence>
<evidence type="ECO:0000259" key="2">
    <source>
        <dbReference type="Pfam" id="PF14415"/>
    </source>
</evidence>